<dbReference type="GO" id="GO:0015074">
    <property type="term" value="P:DNA integration"/>
    <property type="evidence" value="ECO:0007669"/>
    <property type="project" value="InterPro"/>
</dbReference>
<protein>
    <recommendedName>
        <fullName evidence="3">Core-binding (CB) domain-containing protein</fullName>
    </recommendedName>
</protein>
<proteinExistence type="predicted"/>
<dbReference type="RefSeq" id="WP_132508707.1">
    <property type="nucleotide sequence ID" value="NZ_SMKP01000033.1"/>
</dbReference>
<evidence type="ECO:0000313" key="5">
    <source>
        <dbReference type="Proteomes" id="UP000294543"/>
    </source>
</evidence>
<dbReference type="Pfam" id="PF14659">
    <property type="entry name" value="Phage_int_SAM_3"/>
    <property type="match status" value="1"/>
</dbReference>
<reference evidence="4 5" key="1">
    <citation type="submission" date="2019-03" db="EMBL/GenBank/DDBJ databases">
        <title>Draft genome sequences of novel Actinobacteria.</title>
        <authorList>
            <person name="Sahin N."/>
            <person name="Ay H."/>
            <person name="Saygin H."/>
        </authorList>
    </citation>
    <scope>NUCLEOTIDE SEQUENCE [LARGE SCALE GENOMIC DNA]</scope>
    <source>
        <strain evidence="4 5">KC712</strain>
    </source>
</reference>
<evidence type="ECO:0000256" key="2">
    <source>
        <dbReference type="PROSITE-ProRule" id="PRU01248"/>
    </source>
</evidence>
<accession>A0A4R4WVC6</accession>
<dbReference type="AlphaFoldDB" id="A0A4R4WVC6"/>
<dbReference type="InterPro" id="IPR004107">
    <property type="entry name" value="Integrase_SAM-like_N"/>
</dbReference>
<evidence type="ECO:0000256" key="1">
    <source>
        <dbReference type="ARBA" id="ARBA00023125"/>
    </source>
</evidence>
<evidence type="ECO:0000259" key="3">
    <source>
        <dbReference type="PROSITE" id="PS51900"/>
    </source>
</evidence>
<keyword evidence="1 2" id="KW-0238">DNA-binding</keyword>
<dbReference type="InterPro" id="IPR044068">
    <property type="entry name" value="CB"/>
</dbReference>
<dbReference type="InterPro" id="IPR011010">
    <property type="entry name" value="DNA_brk_join_enz"/>
</dbReference>
<keyword evidence="5" id="KW-1185">Reference proteome</keyword>
<organism evidence="4 5">
    <name type="scientific">Nonomuraea diastatica</name>
    <dbReference type="NCBI Taxonomy" id="1848329"/>
    <lineage>
        <taxon>Bacteria</taxon>
        <taxon>Bacillati</taxon>
        <taxon>Actinomycetota</taxon>
        <taxon>Actinomycetes</taxon>
        <taxon>Streptosporangiales</taxon>
        <taxon>Streptosporangiaceae</taxon>
        <taxon>Nonomuraea</taxon>
    </lineage>
</organism>
<comment type="caution">
    <text evidence="4">The sequence shown here is derived from an EMBL/GenBank/DDBJ whole genome shotgun (WGS) entry which is preliminary data.</text>
</comment>
<dbReference type="InterPro" id="IPR010998">
    <property type="entry name" value="Integrase_recombinase_N"/>
</dbReference>
<dbReference type="PROSITE" id="PS51900">
    <property type="entry name" value="CB"/>
    <property type="match status" value="1"/>
</dbReference>
<dbReference type="Gene3D" id="1.10.150.130">
    <property type="match status" value="1"/>
</dbReference>
<name>A0A4R4WVC6_9ACTN</name>
<gene>
    <name evidence="4" type="ORF">E1294_14455</name>
</gene>
<feature type="domain" description="Core-binding (CB)" evidence="3">
    <location>
        <begin position="61"/>
        <end position="118"/>
    </location>
</feature>
<dbReference type="GO" id="GO:0003677">
    <property type="term" value="F:DNA binding"/>
    <property type="evidence" value="ECO:0007669"/>
    <property type="project" value="UniProtKB-UniRule"/>
</dbReference>
<dbReference type="EMBL" id="SMKP01000033">
    <property type="protein sequence ID" value="TDD21624.1"/>
    <property type="molecule type" value="Genomic_DNA"/>
</dbReference>
<dbReference type="Proteomes" id="UP000294543">
    <property type="component" value="Unassembled WGS sequence"/>
</dbReference>
<sequence length="118" mass="14009">MEDAEAELDHARGLLALDDDARVRRQITELMLSVLKDTKRLPDMEEVRRKVRTHQDLNRQVTVVEWLQEFMKRKRGLDDTTRRAYESHVRLYLNPYLGDIRLDRLRVSDIAGMFDAIE</sequence>
<dbReference type="SUPFAM" id="SSF56349">
    <property type="entry name" value="DNA breaking-rejoining enzymes"/>
    <property type="match status" value="1"/>
</dbReference>
<evidence type="ECO:0000313" key="4">
    <source>
        <dbReference type="EMBL" id="TDD21624.1"/>
    </source>
</evidence>
<dbReference type="OrthoDB" id="9805859at2"/>